<organism evidence="2 3">
    <name type="scientific">Neoarthrinium moseri</name>
    <dbReference type="NCBI Taxonomy" id="1658444"/>
    <lineage>
        <taxon>Eukaryota</taxon>
        <taxon>Fungi</taxon>
        <taxon>Dikarya</taxon>
        <taxon>Ascomycota</taxon>
        <taxon>Pezizomycotina</taxon>
        <taxon>Sordariomycetes</taxon>
        <taxon>Xylariomycetidae</taxon>
        <taxon>Amphisphaeriales</taxon>
        <taxon>Apiosporaceae</taxon>
        <taxon>Neoarthrinium</taxon>
    </lineage>
</organism>
<name>A0A9Q0ASY7_9PEZI</name>
<dbReference type="Pfam" id="PF00856">
    <property type="entry name" value="SET"/>
    <property type="match status" value="1"/>
</dbReference>
<dbReference type="InterPro" id="IPR053185">
    <property type="entry name" value="SET_domain_protein"/>
</dbReference>
<dbReference type="PROSITE" id="PS50280">
    <property type="entry name" value="SET"/>
    <property type="match status" value="1"/>
</dbReference>
<dbReference type="InterPro" id="IPR001214">
    <property type="entry name" value="SET_dom"/>
</dbReference>
<dbReference type="PANTHER" id="PTHR47332">
    <property type="entry name" value="SET DOMAIN-CONTAINING PROTEIN 5"/>
    <property type="match status" value="1"/>
</dbReference>
<proteinExistence type="predicted"/>
<dbReference type="OrthoDB" id="1028014at2759"/>
<accession>A0A9Q0ASY7</accession>
<evidence type="ECO:0000259" key="1">
    <source>
        <dbReference type="PROSITE" id="PS50280"/>
    </source>
</evidence>
<dbReference type="InterPro" id="IPR046341">
    <property type="entry name" value="SET_dom_sf"/>
</dbReference>
<dbReference type="Gene3D" id="2.170.270.10">
    <property type="entry name" value="SET domain"/>
    <property type="match status" value="1"/>
</dbReference>
<dbReference type="Proteomes" id="UP000829685">
    <property type="component" value="Unassembled WGS sequence"/>
</dbReference>
<sequence length="445" mass="50228">MRSSRFILCYPYVAAVLAKDPVAHLVDYGAAKSQDLLGVCESPLCSNEHPVAILEDPIAEDRAQAAALWPHATPCARNGTKEFCVYSDPEFAGRGIGILTSPERAIEIAKSKVFNDPEVSEAIDELNAEESPRWMVAEVPGKGMGLIATQNLEMGDHIMSTSASVMIDYSVFYEVTEAQLLEMQAAAVENLPKRHRTAFLNLSTHDHAENYQTQVSKVILTNAFDIQDTGLVTKKNDDEEENFYTVFPEISRMNHDCRPNADYQFDPETYTQHVHAVRRIAAGEEITISYIDPIQTQKDRLNRLNNSWHFPCSCSACTQNKHFTAASDARIQQILELRKQLRNWDPYSQATPSMAELLVSLYEEERLWSNLYEAYTYAAIEYNGAGDPWMATKYARLAIHHGLAVGGPKDSDVIEMTSLAKDPWEHWSWMLRTKKRMNWGAKVDE</sequence>
<reference evidence="2" key="1">
    <citation type="submission" date="2021-03" db="EMBL/GenBank/DDBJ databases">
        <title>Revisited historic fungal species revealed as producer of novel bioactive compounds through whole genome sequencing and comparative genomics.</title>
        <authorList>
            <person name="Vignolle G.A."/>
            <person name="Hochenegger N."/>
            <person name="Mach R.L."/>
            <person name="Mach-Aigner A.R."/>
            <person name="Javad Rahimi M."/>
            <person name="Salim K.A."/>
            <person name="Chan C.M."/>
            <person name="Lim L.B.L."/>
            <person name="Cai F."/>
            <person name="Druzhinina I.S."/>
            <person name="U'Ren J.M."/>
            <person name="Derntl C."/>
        </authorList>
    </citation>
    <scope>NUCLEOTIDE SEQUENCE</scope>
    <source>
        <strain evidence="2">TUCIM 5799</strain>
    </source>
</reference>
<dbReference type="CDD" id="cd20071">
    <property type="entry name" value="SET_SMYD"/>
    <property type="match status" value="1"/>
</dbReference>
<evidence type="ECO:0000313" key="3">
    <source>
        <dbReference type="Proteomes" id="UP000829685"/>
    </source>
</evidence>
<dbReference type="SMART" id="SM00317">
    <property type="entry name" value="SET"/>
    <property type="match status" value="1"/>
</dbReference>
<keyword evidence="3" id="KW-1185">Reference proteome</keyword>
<comment type="caution">
    <text evidence="2">The sequence shown here is derived from an EMBL/GenBank/DDBJ whole genome shotgun (WGS) entry which is preliminary data.</text>
</comment>
<dbReference type="AlphaFoldDB" id="A0A9Q0ASY7"/>
<gene>
    <name evidence="2" type="ORF">JX265_002373</name>
</gene>
<evidence type="ECO:0000313" key="2">
    <source>
        <dbReference type="EMBL" id="KAI1879419.1"/>
    </source>
</evidence>
<dbReference type="PANTHER" id="PTHR47332:SF6">
    <property type="entry name" value="SET DOMAIN-CONTAINING PROTEIN"/>
    <property type="match status" value="1"/>
</dbReference>
<dbReference type="EMBL" id="JAFIMR010000004">
    <property type="protein sequence ID" value="KAI1879419.1"/>
    <property type="molecule type" value="Genomic_DNA"/>
</dbReference>
<dbReference type="SUPFAM" id="SSF82199">
    <property type="entry name" value="SET domain"/>
    <property type="match status" value="1"/>
</dbReference>
<feature type="domain" description="SET" evidence="1">
    <location>
        <begin position="132"/>
        <end position="291"/>
    </location>
</feature>
<protein>
    <recommendedName>
        <fullName evidence="1">SET domain-containing protein</fullName>
    </recommendedName>
</protein>